<keyword evidence="1" id="KW-1133">Transmembrane helix</keyword>
<keyword evidence="3" id="KW-1185">Reference proteome</keyword>
<keyword evidence="1" id="KW-0472">Membrane</keyword>
<evidence type="ECO:0000313" key="3">
    <source>
        <dbReference type="Proteomes" id="UP000292564"/>
    </source>
</evidence>
<comment type="caution">
    <text evidence="2">The sequence shown here is derived from an EMBL/GenBank/DDBJ whole genome shotgun (WGS) entry which is preliminary data.</text>
</comment>
<accession>A0A4Q7ZP05</accession>
<reference evidence="2 3" key="1">
    <citation type="submission" date="2019-02" db="EMBL/GenBank/DDBJ databases">
        <title>Sequencing the genomes of 1000 actinobacteria strains.</title>
        <authorList>
            <person name="Klenk H.-P."/>
        </authorList>
    </citation>
    <scope>NUCLEOTIDE SEQUENCE [LARGE SCALE GENOMIC DNA]</scope>
    <source>
        <strain evidence="2 3">DSM 45162</strain>
    </source>
</reference>
<feature type="transmembrane region" description="Helical" evidence="1">
    <location>
        <begin position="66"/>
        <end position="90"/>
    </location>
</feature>
<name>A0A4Q7ZP05_9ACTN</name>
<dbReference type="EMBL" id="SHKY01000001">
    <property type="protein sequence ID" value="RZU52787.1"/>
    <property type="molecule type" value="Genomic_DNA"/>
</dbReference>
<sequence>MTARRWWPAALISALPHVLIAIAVAHSAATKPQDEPNYAGYLYYLELYILPCAVIAGIVMAAIRPVWLWGLGILAGTIGGLLLMCMAGAARW</sequence>
<evidence type="ECO:0000313" key="2">
    <source>
        <dbReference type="EMBL" id="RZU52787.1"/>
    </source>
</evidence>
<gene>
    <name evidence="2" type="ORF">EV385_4671</name>
</gene>
<organism evidence="2 3">
    <name type="scientific">Krasilnikovia cinnamomea</name>
    <dbReference type="NCBI Taxonomy" id="349313"/>
    <lineage>
        <taxon>Bacteria</taxon>
        <taxon>Bacillati</taxon>
        <taxon>Actinomycetota</taxon>
        <taxon>Actinomycetes</taxon>
        <taxon>Micromonosporales</taxon>
        <taxon>Micromonosporaceae</taxon>
        <taxon>Krasilnikovia</taxon>
    </lineage>
</organism>
<proteinExistence type="predicted"/>
<dbReference type="Proteomes" id="UP000292564">
    <property type="component" value="Unassembled WGS sequence"/>
</dbReference>
<dbReference type="AlphaFoldDB" id="A0A4Q7ZP05"/>
<evidence type="ECO:0000256" key="1">
    <source>
        <dbReference type="SAM" id="Phobius"/>
    </source>
</evidence>
<feature type="transmembrane region" description="Helical" evidence="1">
    <location>
        <begin position="41"/>
        <end position="59"/>
    </location>
</feature>
<protein>
    <submittedName>
        <fullName evidence="2">Uncharacterized protein</fullName>
    </submittedName>
</protein>
<keyword evidence="1" id="KW-0812">Transmembrane</keyword>